<dbReference type="PANTHER" id="PTHR39337">
    <property type="entry name" value="BLR5642 PROTEIN"/>
    <property type="match status" value="1"/>
</dbReference>
<dbReference type="InterPro" id="IPR014519">
    <property type="entry name" value="UCP024492"/>
</dbReference>
<sequence length="180" mass="19633">MILTVGHSTHPFDDFVSLLGAAGVDAVVDVRRLPGSNRYPWFNEDALSASLPDAGISYQRIADLAGRRNRQHTVDDAVNGFWENRSFHNYADYALGSEFASGLDELLALAAGEHAEHHVAIMCSEAVWWRCHRRIIADHLLARDMTVGHLMPDGRVTPAELTRGAVVASGGVEYPAEQAG</sequence>
<dbReference type="AlphaFoldDB" id="A0A1R4JHV1"/>
<dbReference type="Proteomes" id="UP000196320">
    <property type="component" value="Unassembled WGS sequence"/>
</dbReference>
<keyword evidence="2" id="KW-1185">Reference proteome</keyword>
<organism evidence="1 2">
    <name type="scientific">Microbacterium esteraromaticum</name>
    <dbReference type="NCBI Taxonomy" id="57043"/>
    <lineage>
        <taxon>Bacteria</taxon>
        <taxon>Bacillati</taxon>
        <taxon>Actinomycetota</taxon>
        <taxon>Actinomycetes</taxon>
        <taxon>Micrococcales</taxon>
        <taxon>Microbacteriaceae</taxon>
        <taxon>Microbacterium</taxon>
    </lineage>
</organism>
<dbReference type="Pfam" id="PF04343">
    <property type="entry name" value="DUF488"/>
    <property type="match status" value="1"/>
</dbReference>
<dbReference type="PIRSF" id="PIRSF024492">
    <property type="entry name" value="UCP024492"/>
    <property type="match status" value="1"/>
</dbReference>
<evidence type="ECO:0008006" key="3">
    <source>
        <dbReference type="Google" id="ProtNLM"/>
    </source>
</evidence>
<dbReference type="RefSeq" id="WP_087130800.1">
    <property type="nucleotide sequence ID" value="NZ_FUKO01000019.1"/>
</dbReference>
<dbReference type="EMBL" id="FUKO01000019">
    <property type="protein sequence ID" value="SJN31514.1"/>
    <property type="molecule type" value="Genomic_DNA"/>
</dbReference>
<dbReference type="PANTHER" id="PTHR39337:SF1">
    <property type="entry name" value="BLR5642 PROTEIN"/>
    <property type="match status" value="1"/>
</dbReference>
<evidence type="ECO:0000313" key="1">
    <source>
        <dbReference type="EMBL" id="SJN31514.1"/>
    </source>
</evidence>
<name>A0A1R4JHV1_9MICO</name>
<dbReference type="InterPro" id="IPR007438">
    <property type="entry name" value="DUF488"/>
</dbReference>
<reference evidence="1 2" key="1">
    <citation type="submission" date="2017-02" db="EMBL/GenBank/DDBJ databases">
        <authorList>
            <person name="Peterson S.W."/>
        </authorList>
    </citation>
    <scope>NUCLEOTIDE SEQUENCE [LARGE SCALE GENOMIC DNA]</scope>
    <source>
        <strain evidence="1 2">B Mb 05.01</strain>
    </source>
</reference>
<protein>
    <recommendedName>
        <fullName evidence="3">DUF488 domain-containing protein</fullName>
    </recommendedName>
</protein>
<gene>
    <name evidence="1" type="ORF">FM104_07470</name>
</gene>
<accession>A0A1R4JHV1</accession>
<dbReference type="OrthoDB" id="9789109at2"/>
<evidence type="ECO:0000313" key="2">
    <source>
        <dbReference type="Proteomes" id="UP000196320"/>
    </source>
</evidence>
<proteinExistence type="predicted"/>